<organism evidence="3 4">
    <name type="scientific">Rhodopirellula sallentina SM41</name>
    <dbReference type="NCBI Taxonomy" id="1263870"/>
    <lineage>
        <taxon>Bacteria</taxon>
        <taxon>Pseudomonadati</taxon>
        <taxon>Planctomycetota</taxon>
        <taxon>Planctomycetia</taxon>
        <taxon>Pirellulales</taxon>
        <taxon>Pirellulaceae</taxon>
        <taxon>Rhodopirellula</taxon>
    </lineage>
</organism>
<accession>M5TT36</accession>
<sequence length="134" mass="14497">MVERDTAIGHLVRLPFDESHFGLAKAADHPCNLYRLPPLPRYRISNAFASGDIETPLSPTRKATMTSLFSRAAFAVACLAIAFTFAGCGSSEPVVLEPDQALKDQFRADAEASQKAMQAEDPKGFGKIQDDDAP</sequence>
<name>M5TT36_9BACT</name>
<dbReference type="AlphaFoldDB" id="M5TT36"/>
<feature type="transmembrane region" description="Helical" evidence="2">
    <location>
        <begin position="68"/>
        <end position="87"/>
    </location>
</feature>
<dbReference type="Proteomes" id="UP000011885">
    <property type="component" value="Unassembled WGS sequence"/>
</dbReference>
<keyword evidence="2" id="KW-1133">Transmembrane helix</keyword>
<evidence type="ECO:0000256" key="2">
    <source>
        <dbReference type="SAM" id="Phobius"/>
    </source>
</evidence>
<keyword evidence="2" id="KW-0472">Membrane</keyword>
<keyword evidence="2" id="KW-0812">Transmembrane</keyword>
<keyword evidence="4" id="KW-1185">Reference proteome</keyword>
<evidence type="ECO:0000313" key="4">
    <source>
        <dbReference type="Proteomes" id="UP000011885"/>
    </source>
</evidence>
<evidence type="ECO:0000256" key="1">
    <source>
        <dbReference type="SAM" id="MobiDB-lite"/>
    </source>
</evidence>
<evidence type="ECO:0000313" key="3">
    <source>
        <dbReference type="EMBL" id="EMI52362.1"/>
    </source>
</evidence>
<gene>
    <name evidence="3" type="ORF">RSSM_06213</name>
</gene>
<feature type="region of interest" description="Disordered" evidence="1">
    <location>
        <begin position="106"/>
        <end position="134"/>
    </location>
</feature>
<protein>
    <submittedName>
        <fullName evidence="3">Uncharacterized protein</fullName>
    </submittedName>
</protein>
<proteinExistence type="predicted"/>
<dbReference type="PATRIC" id="fig|1263870.3.peg.6582"/>
<dbReference type="EMBL" id="ANOH01000435">
    <property type="protein sequence ID" value="EMI52362.1"/>
    <property type="molecule type" value="Genomic_DNA"/>
</dbReference>
<comment type="caution">
    <text evidence="3">The sequence shown here is derived from an EMBL/GenBank/DDBJ whole genome shotgun (WGS) entry which is preliminary data.</text>
</comment>
<reference evidence="3 4" key="1">
    <citation type="journal article" date="2013" name="Mar. Genomics">
        <title>Expression of sulfatases in Rhodopirellula baltica and the diversity of sulfatases in the genus Rhodopirellula.</title>
        <authorList>
            <person name="Wegner C.E."/>
            <person name="Richter-Heitmann T."/>
            <person name="Klindworth A."/>
            <person name="Klockow C."/>
            <person name="Richter M."/>
            <person name="Achstetter T."/>
            <person name="Glockner F.O."/>
            <person name="Harder J."/>
        </authorList>
    </citation>
    <scope>NUCLEOTIDE SEQUENCE [LARGE SCALE GENOMIC DNA]</scope>
    <source>
        <strain evidence="3 4">SM41</strain>
    </source>
</reference>